<dbReference type="SUPFAM" id="SSF52047">
    <property type="entry name" value="RNI-like"/>
    <property type="match status" value="1"/>
</dbReference>
<accession>A0A067MBB0</accession>
<dbReference type="HOGENOM" id="CLU_024199_1_2_1"/>
<evidence type="ECO:0000256" key="1">
    <source>
        <dbReference type="SAM" id="MobiDB-lite"/>
    </source>
</evidence>
<evidence type="ECO:0000313" key="2">
    <source>
        <dbReference type="EMBL" id="KDQ13063.1"/>
    </source>
</evidence>
<dbReference type="AlphaFoldDB" id="A0A067MBB0"/>
<evidence type="ECO:0000313" key="3">
    <source>
        <dbReference type="Proteomes" id="UP000027195"/>
    </source>
</evidence>
<dbReference type="EMBL" id="KL198046">
    <property type="protein sequence ID" value="KDQ13063.1"/>
    <property type="molecule type" value="Genomic_DNA"/>
</dbReference>
<proteinExistence type="predicted"/>
<sequence>MENRLQVERETAGRGHPESPVGVDRLPNEILRLIFTIAHDSETHLGDQPCFQSVYEEGCVLPAITQVSQRWRSIVLGTPRLWTRIGLMEESTTRMFLSRSKDALLDISFFPPTHSTSLPTFLEPLIPYSHRWRSLECIAGLDFPLAIVTVAVPRLETLRLKASKSLVHTFYQPVESLTLTGGPIFNKSPSLCELELDGIYIPPTHAIYTGLKTLRLVGMRVASLEIIGFLSDLQSCSLLEVLRLDRVVLGAGHVGGSWPGGSINFPRLREIHIIRLDAAVIRDILSLISVPPTAKVVVESEDWGECTLREIAPLSMPFDNITQHIMRIQHLRCTATACTAHFKGYATADDKGPVLLEMIFAPRIHVAPIGSRALQTVFQVLPLAGLASVHFDSITKLRTVSMVQALEKLPFVKRLVFSACRAPYVRRLTITPTRHLCPALERLEILSVDITYEDLVDLVESRSTRSSSEGLGGLRSMHVERCPGLGETAVLSTFADVVDVSFVA</sequence>
<dbReference type="OrthoDB" id="2269034at2759"/>
<name>A0A067MBB0_BOTB1</name>
<reference evidence="3" key="1">
    <citation type="journal article" date="2014" name="Proc. Natl. Acad. Sci. U.S.A.">
        <title>Extensive sampling of basidiomycete genomes demonstrates inadequacy of the white-rot/brown-rot paradigm for wood decay fungi.</title>
        <authorList>
            <person name="Riley R."/>
            <person name="Salamov A.A."/>
            <person name="Brown D.W."/>
            <person name="Nagy L.G."/>
            <person name="Floudas D."/>
            <person name="Held B.W."/>
            <person name="Levasseur A."/>
            <person name="Lombard V."/>
            <person name="Morin E."/>
            <person name="Otillar R."/>
            <person name="Lindquist E.A."/>
            <person name="Sun H."/>
            <person name="LaButti K.M."/>
            <person name="Schmutz J."/>
            <person name="Jabbour D."/>
            <person name="Luo H."/>
            <person name="Baker S.E."/>
            <person name="Pisabarro A.G."/>
            <person name="Walton J.D."/>
            <person name="Blanchette R.A."/>
            <person name="Henrissat B."/>
            <person name="Martin F."/>
            <person name="Cullen D."/>
            <person name="Hibbett D.S."/>
            <person name="Grigoriev I.V."/>
        </authorList>
    </citation>
    <scope>NUCLEOTIDE SEQUENCE [LARGE SCALE GENOMIC DNA]</scope>
    <source>
        <strain evidence="3">FD-172 SS1</strain>
    </source>
</reference>
<feature type="compositionally biased region" description="Basic and acidic residues" evidence="1">
    <location>
        <begin position="1"/>
        <end position="17"/>
    </location>
</feature>
<dbReference type="Gene3D" id="3.80.10.10">
    <property type="entry name" value="Ribonuclease Inhibitor"/>
    <property type="match status" value="1"/>
</dbReference>
<protein>
    <submittedName>
        <fullName evidence="2">Uncharacterized protein</fullName>
    </submittedName>
</protein>
<dbReference type="Proteomes" id="UP000027195">
    <property type="component" value="Unassembled WGS sequence"/>
</dbReference>
<keyword evidence="3" id="KW-1185">Reference proteome</keyword>
<dbReference type="STRING" id="930990.A0A067MBB0"/>
<feature type="region of interest" description="Disordered" evidence="1">
    <location>
        <begin position="1"/>
        <end position="21"/>
    </location>
</feature>
<dbReference type="InterPro" id="IPR032675">
    <property type="entry name" value="LRR_dom_sf"/>
</dbReference>
<organism evidence="2 3">
    <name type="scientific">Botryobasidium botryosum (strain FD-172 SS1)</name>
    <dbReference type="NCBI Taxonomy" id="930990"/>
    <lineage>
        <taxon>Eukaryota</taxon>
        <taxon>Fungi</taxon>
        <taxon>Dikarya</taxon>
        <taxon>Basidiomycota</taxon>
        <taxon>Agaricomycotina</taxon>
        <taxon>Agaricomycetes</taxon>
        <taxon>Cantharellales</taxon>
        <taxon>Botryobasidiaceae</taxon>
        <taxon>Botryobasidium</taxon>
    </lineage>
</organism>
<gene>
    <name evidence="2" type="ORF">BOTBODRAFT_33939</name>
</gene>
<dbReference type="InParanoid" id="A0A067MBB0"/>